<evidence type="ECO:0000256" key="3">
    <source>
        <dbReference type="ARBA" id="ARBA00022723"/>
    </source>
</evidence>
<keyword evidence="3 9" id="KW-0479">Metal-binding</keyword>
<evidence type="ECO:0000256" key="4">
    <source>
        <dbReference type="ARBA" id="ARBA00022801"/>
    </source>
</evidence>
<comment type="similarity">
    <text evidence="2 8">Belongs to the FBPase class 2 family.</text>
</comment>
<dbReference type="GO" id="GO:0006094">
    <property type="term" value="P:gluconeogenesis"/>
    <property type="evidence" value="ECO:0007669"/>
    <property type="project" value="InterPro"/>
</dbReference>
<keyword evidence="4" id="KW-0378">Hydrolase</keyword>
<dbReference type="AlphaFoldDB" id="A0A2T2WEB5"/>
<dbReference type="Gene3D" id="3.40.190.90">
    <property type="match status" value="1"/>
</dbReference>
<comment type="caution">
    <text evidence="11">The sequence shown here is derived from an EMBL/GenBank/DDBJ whole genome shotgun (WGS) entry which is preliminary data.</text>
</comment>
<evidence type="ECO:0000256" key="9">
    <source>
        <dbReference type="PIRSR" id="PIRSR004532-1"/>
    </source>
</evidence>
<evidence type="ECO:0000256" key="10">
    <source>
        <dbReference type="PIRSR" id="PIRSR004532-2"/>
    </source>
</evidence>
<dbReference type="GO" id="GO:0006071">
    <property type="term" value="P:glycerol metabolic process"/>
    <property type="evidence" value="ECO:0007669"/>
    <property type="project" value="InterPro"/>
</dbReference>
<keyword evidence="6 8" id="KW-0119">Carbohydrate metabolism</keyword>
<dbReference type="NCBIfam" id="TIGR00330">
    <property type="entry name" value="glpX"/>
    <property type="match status" value="1"/>
</dbReference>
<reference evidence="11 12" key="1">
    <citation type="journal article" date="2014" name="BMC Genomics">
        <title>Comparison of environmental and isolate Sulfobacillus genomes reveals diverse carbon, sulfur, nitrogen, and hydrogen metabolisms.</title>
        <authorList>
            <person name="Justice N.B."/>
            <person name="Norman A."/>
            <person name="Brown C.T."/>
            <person name="Singh A."/>
            <person name="Thomas B.C."/>
            <person name="Banfield J.F."/>
        </authorList>
    </citation>
    <scope>NUCLEOTIDE SEQUENCE [LARGE SCALE GENOMIC DNA]</scope>
    <source>
        <strain evidence="11">AMDSBA3</strain>
    </source>
</reference>
<feature type="binding site" evidence="10">
    <location>
        <position position="119"/>
    </location>
    <ligand>
        <name>substrate</name>
    </ligand>
</feature>
<feature type="binding site" evidence="10">
    <location>
        <begin position="186"/>
        <end position="188"/>
    </location>
    <ligand>
        <name>substrate</name>
    </ligand>
</feature>
<feature type="binding site" evidence="10">
    <location>
        <begin position="88"/>
        <end position="90"/>
    </location>
    <ligand>
        <name>substrate</name>
    </ligand>
</feature>
<accession>A0A2T2WEB5</accession>
<evidence type="ECO:0000313" key="12">
    <source>
        <dbReference type="Proteomes" id="UP000241848"/>
    </source>
</evidence>
<dbReference type="PIRSF" id="PIRSF004532">
    <property type="entry name" value="GlpX"/>
    <property type="match status" value="1"/>
</dbReference>
<evidence type="ECO:0000256" key="5">
    <source>
        <dbReference type="ARBA" id="ARBA00023211"/>
    </source>
</evidence>
<dbReference type="SUPFAM" id="SSF56655">
    <property type="entry name" value="Carbohydrate phosphatase"/>
    <property type="match status" value="1"/>
</dbReference>
<evidence type="ECO:0000256" key="2">
    <source>
        <dbReference type="ARBA" id="ARBA00008989"/>
    </source>
</evidence>
<feature type="binding site" evidence="9">
    <location>
        <position position="85"/>
    </location>
    <ligand>
        <name>Mn(2+)</name>
        <dbReference type="ChEBI" id="CHEBI:29035"/>
        <label>2</label>
    </ligand>
</feature>
<proteinExistence type="inferred from homology"/>
<feature type="binding site" evidence="9">
    <location>
        <position position="57"/>
    </location>
    <ligand>
        <name>Mn(2+)</name>
        <dbReference type="ChEBI" id="CHEBI:29035"/>
        <label>1</label>
    </ligand>
</feature>
<comment type="catalytic activity">
    <reaction evidence="1">
        <text>beta-D-fructose 1,6-bisphosphate + H2O = beta-D-fructose 6-phosphate + phosphate</text>
        <dbReference type="Rhea" id="RHEA:11064"/>
        <dbReference type="ChEBI" id="CHEBI:15377"/>
        <dbReference type="ChEBI" id="CHEBI:32966"/>
        <dbReference type="ChEBI" id="CHEBI:43474"/>
        <dbReference type="ChEBI" id="CHEBI:57634"/>
        <dbReference type="EC" id="3.1.3.11"/>
    </reaction>
</comment>
<feature type="binding site" evidence="10">
    <location>
        <begin position="164"/>
        <end position="166"/>
    </location>
    <ligand>
        <name>substrate</name>
    </ligand>
</feature>
<dbReference type="Pfam" id="PF03320">
    <property type="entry name" value="FBPase_glpX"/>
    <property type="match status" value="1"/>
</dbReference>
<dbReference type="InterPro" id="IPR004464">
    <property type="entry name" value="FBPase_class-2/SBPase"/>
</dbReference>
<dbReference type="Proteomes" id="UP000241848">
    <property type="component" value="Unassembled WGS sequence"/>
</dbReference>
<evidence type="ECO:0000256" key="6">
    <source>
        <dbReference type="ARBA" id="ARBA00023277"/>
    </source>
</evidence>
<dbReference type="CDD" id="cd01516">
    <property type="entry name" value="FBPase_glpX"/>
    <property type="match status" value="1"/>
</dbReference>
<dbReference type="PANTHER" id="PTHR30447:SF0">
    <property type="entry name" value="FRUCTOSE-1,6-BISPHOSPHATASE 1 CLASS 2-RELATED"/>
    <property type="match status" value="1"/>
</dbReference>
<comment type="cofactor">
    <cofactor evidence="9">
        <name>Mn(2+)</name>
        <dbReference type="ChEBI" id="CHEBI:29035"/>
    </cofactor>
</comment>
<evidence type="ECO:0000256" key="1">
    <source>
        <dbReference type="ARBA" id="ARBA00001273"/>
    </source>
</evidence>
<comment type="pathway">
    <text evidence="7">Carbohydrate biosynthesis.</text>
</comment>
<dbReference type="EMBL" id="PXYV01000056">
    <property type="protein sequence ID" value="PSR20595.1"/>
    <property type="molecule type" value="Genomic_DNA"/>
</dbReference>
<feature type="binding site" evidence="10">
    <location>
        <position position="210"/>
    </location>
    <ligand>
        <name>substrate</name>
    </ligand>
</feature>
<sequence>MERELALEFVRVTEAAAIEAGRLMGRGDKNGADALAVDAMRTMLDTVDIRGTVVIGEGEMDEAPMLYIGEKIGDGQGEPVDIAVDPVEGTNLVAKGLPGAIAVMAVAPAGCLLHAPDMYMEKIVTGSAGRGVISLDAPVEENLRALADRLGKSVTDITVVLLDRDRHDNVIRRIRQAGARIRLISDGDVSPALAACVPDSGIDMLMGRGGAPEGVLAAAAVKCLGGEMQARLVAEDAAQEQRVRAMGVSDPTKLLTLEDLVRGDDVLYVSTAITDTDLLDGVQYGPRFCSTHSVVMRSLTGTVRFVHAEHQLTKKWPNGRPVAQSRRKI</sequence>
<feature type="binding site" evidence="9">
    <location>
        <position position="88"/>
    </location>
    <ligand>
        <name>Mn(2+)</name>
        <dbReference type="ChEBI" id="CHEBI:29035"/>
        <label>2</label>
    </ligand>
</feature>
<dbReference type="Gene3D" id="3.30.540.10">
    <property type="entry name" value="Fructose-1,6-Bisphosphatase, subunit A, domain 1"/>
    <property type="match status" value="1"/>
</dbReference>
<evidence type="ECO:0000256" key="8">
    <source>
        <dbReference type="PIRNR" id="PIRNR004532"/>
    </source>
</evidence>
<dbReference type="GO" id="GO:0005829">
    <property type="term" value="C:cytosol"/>
    <property type="evidence" value="ECO:0007669"/>
    <property type="project" value="TreeGrafter"/>
</dbReference>
<feature type="binding site" evidence="9">
    <location>
        <position position="213"/>
    </location>
    <ligand>
        <name>Mn(2+)</name>
        <dbReference type="ChEBI" id="CHEBI:29035"/>
        <label>2</label>
    </ligand>
</feature>
<protein>
    <recommendedName>
        <fullName evidence="8">Fructose-1,6-bisphosphatase</fullName>
    </recommendedName>
</protein>
<keyword evidence="5 9" id="KW-0464">Manganese</keyword>
<evidence type="ECO:0000313" key="11">
    <source>
        <dbReference type="EMBL" id="PSR20595.1"/>
    </source>
</evidence>
<dbReference type="GO" id="GO:0030388">
    <property type="term" value="P:fructose 1,6-bisphosphate metabolic process"/>
    <property type="evidence" value="ECO:0007669"/>
    <property type="project" value="TreeGrafter"/>
</dbReference>
<organism evidence="11 12">
    <name type="scientific">Sulfobacillus acidophilus</name>
    <dbReference type="NCBI Taxonomy" id="53633"/>
    <lineage>
        <taxon>Bacteria</taxon>
        <taxon>Bacillati</taxon>
        <taxon>Bacillota</taxon>
        <taxon>Clostridia</taxon>
        <taxon>Eubacteriales</taxon>
        <taxon>Clostridiales Family XVII. Incertae Sedis</taxon>
        <taxon>Sulfobacillus</taxon>
    </lineage>
</organism>
<evidence type="ECO:0000256" key="7">
    <source>
        <dbReference type="ARBA" id="ARBA00024331"/>
    </source>
</evidence>
<feature type="binding site" evidence="9">
    <location>
        <position position="33"/>
    </location>
    <ligand>
        <name>Mn(2+)</name>
        <dbReference type="ChEBI" id="CHEBI:29035"/>
        <label>1</label>
    </ligand>
</feature>
<name>A0A2T2WEB5_9FIRM</name>
<gene>
    <name evidence="11" type="primary">glpX</name>
    <name evidence="11" type="ORF">C7B45_14235</name>
</gene>
<dbReference type="GO" id="GO:0042132">
    <property type="term" value="F:fructose 1,6-bisphosphate 1-phosphatase activity"/>
    <property type="evidence" value="ECO:0007669"/>
    <property type="project" value="UniProtKB-EC"/>
</dbReference>
<dbReference type="GO" id="GO:0046872">
    <property type="term" value="F:metal ion binding"/>
    <property type="evidence" value="ECO:0007669"/>
    <property type="project" value="UniProtKB-KW"/>
</dbReference>
<dbReference type="PANTHER" id="PTHR30447">
    <property type="entry name" value="FRUCTOSE-1,6-BISPHOSPHATASE CLASS 2"/>
    <property type="match status" value="1"/>
</dbReference>
<dbReference type="FunFam" id="3.40.190.90:FF:000001">
    <property type="entry name" value="Fructose-1,6-bisphosphatase"/>
    <property type="match status" value="1"/>
</dbReference>